<keyword evidence="3" id="KW-1185">Reference proteome</keyword>
<comment type="caution">
    <text evidence="2">The sequence shown here is derived from an EMBL/GenBank/DDBJ whole genome shotgun (WGS) entry which is preliminary data.</text>
</comment>
<protein>
    <submittedName>
        <fullName evidence="2">Large exoprotein</fullName>
    </submittedName>
</protein>
<sequence length="83" mass="8868">MARARRRARLTATVLALLSLAGAGLGVWVQLTAASATLLWASGAVFVVSVLMLQQMSRVARRATRRVAPVPQVAVQARQTDVQ</sequence>
<evidence type="ECO:0000313" key="2">
    <source>
        <dbReference type="EMBL" id="MDD7963684.1"/>
    </source>
</evidence>
<evidence type="ECO:0000256" key="1">
    <source>
        <dbReference type="SAM" id="Phobius"/>
    </source>
</evidence>
<evidence type="ECO:0000313" key="3">
    <source>
        <dbReference type="Proteomes" id="UP001218170"/>
    </source>
</evidence>
<keyword evidence="1" id="KW-1133">Transmembrane helix</keyword>
<name>A0ABT5SLF9_9MICO</name>
<keyword evidence="1" id="KW-0812">Transmembrane</keyword>
<feature type="non-terminal residue" evidence="2">
    <location>
        <position position="83"/>
    </location>
</feature>
<accession>A0ABT5SLF9</accession>
<keyword evidence="1" id="KW-0472">Membrane</keyword>
<gene>
    <name evidence="2" type="ORF">PUW80_15170</name>
</gene>
<dbReference type="EMBL" id="JAQZCI010000049">
    <property type="protein sequence ID" value="MDD7963684.1"/>
    <property type="molecule type" value="Genomic_DNA"/>
</dbReference>
<reference evidence="2 3" key="1">
    <citation type="submission" date="2023-02" db="EMBL/GenBank/DDBJ databases">
        <title>Study of novel species of the Microbacterium genus.</title>
        <authorList>
            <person name="Arroyo-Herrera I."/>
            <person name="Roman-Ponce B."/>
            <person name="Vasquez-Murrieta M.S."/>
        </authorList>
    </citation>
    <scope>NUCLEOTIDE SEQUENCE [LARGE SCALE GENOMIC DNA]</scope>
    <source>
        <strain evidence="2 3">NE1TT3</strain>
    </source>
</reference>
<feature type="transmembrane region" description="Helical" evidence="1">
    <location>
        <begin position="36"/>
        <end position="53"/>
    </location>
</feature>
<proteinExistence type="predicted"/>
<organism evidence="2 3">
    <name type="scientific">Microbacterium thalli</name>
    <dbReference type="NCBI Taxonomy" id="3027921"/>
    <lineage>
        <taxon>Bacteria</taxon>
        <taxon>Bacillati</taxon>
        <taxon>Actinomycetota</taxon>
        <taxon>Actinomycetes</taxon>
        <taxon>Micrococcales</taxon>
        <taxon>Microbacteriaceae</taxon>
        <taxon>Microbacterium</taxon>
    </lineage>
</organism>
<dbReference type="Proteomes" id="UP001218170">
    <property type="component" value="Unassembled WGS sequence"/>
</dbReference>